<dbReference type="CDD" id="cd06257">
    <property type="entry name" value="DnaJ"/>
    <property type="match status" value="1"/>
</dbReference>
<dbReference type="InterPro" id="IPR018253">
    <property type="entry name" value="DnaJ_domain_CS"/>
</dbReference>
<feature type="binding site" evidence="11">
    <location>
        <position position="215"/>
    </location>
    <ligand>
        <name>Zn(2+)</name>
        <dbReference type="ChEBI" id="CHEBI:29105"/>
        <label>1</label>
    </ligand>
</feature>
<dbReference type="AlphaFoldDB" id="U1FL09"/>
<dbReference type="EMBL" id="AUZJ01000042">
    <property type="protein sequence ID" value="ERF60508.1"/>
    <property type="molecule type" value="Genomic_DNA"/>
</dbReference>
<reference evidence="15 16" key="1">
    <citation type="submission" date="2013-08" db="EMBL/GenBank/DDBJ databases">
        <authorList>
            <person name="Durkin A.S."/>
            <person name="Haft D.R."/>
            <person name="McCorrison J."/>
            <person name="Torralba M."/>
            <person name="Gillis M."/>
            <person name="Haft D.H."/>
            <person name="Methe B."/>
            <person name="Sutton G."/>
            <person name="Nelson K.E."/>
        </authorList>
    </citation>
    <scope>NUCLEOTIDE SEQUENCE [LARGE SCALE GENOMIC DNA]</scope>
    <source>
        <strain evidence="15 16">VPI DR56BR1116</strain>
    </source>
</reference>
<feature type="repeat" description="CXXCXGXG motif" evidence="11">
    <location>
        <begin position="162"/>
        <end position="169"/>
    </location>
</feature>
<dbReference type="Pfam" id="PF00684">
    <property type="entry name" value="DnaJ_CXXCXGXG"/>
    <property type="match status" value="1"/>
</dbReference>
<dbReference type="PRINTS" id="PR00625">
    <property type="entry name" value="JDOMAIN"/>
</dbReference>
<evidence type="ECO:0000256" key="9">
    <source>
        <dbReference type="ARBA" id="ARBA00061004"/>
    </source>
</evidence>
<feature type="repeat" description="CXXCXGXG motif" evidence="11">
    <location>
        <begin position="215"/>
        <end position="222"/>
    </location>
</feature>
<evidence type="ECO:0000256" key="6">
    <source>
        <dbReference type="ARBA" id="ARBA00023016"/>
    </source>
</evidence>
<comment type="function">
    <text evidence="8 11">Participates actively in the response to hyperosmotic and heat shock by preventing the aggregation of stress-denatured proteins and by disaggregating proteins, also in an autonomous, DnaK-independent fashion. Unfolded proteins bind initially to DnaJ; upon interaction with the DnaJ-bound protein, DnaK hydrolyzes its bound ATP, resulting in the formation of a stable complex. GrpE releases ADP from DnaK; ATP binding to DnaK triggers the release of the substrate protein, thus completing the reaction cycle. Several rounds of ATP-dependent interactions between DnaJ, DnaK and GrpE are required for fully efficient folding. Also involved, together with DnaK and GrpE, in the DNA replication of plasmids through activation of initiation proteins.</text>
</comment>
<evidence type="ECO:0000256" key="2">
    <source>
        <dbReference type="ARBA" id="ARBA00022723"/>
    </source>
</evidence>
<feature type="repeat" description="CXXCXGXG motif" evidence="11">
    <location>
        <begin position="201"/>
        <end position="208"/>
    </location>
</feature>
<feature type="zinc finger region" description="CR-type" evidence="12">
    <location>
        <begin position="149"/>
        <end position="227"/>
    </location>
</feature>
<dbReference type="InterPro" id="IPR002939">
    <property type="entry name" value="DnaJ_C"/>
</dbReference>
<evidence type="ECO:0000256" key="12">
    <source>
        <dbReference type="PROSITE-ProRule" id="PRU00546"/>
    </source>
</evidence>
<feature type="domain" description="CR-type" evidence="14">
    <location>
        <begin position="149"/>
        <end position="227"/>
    </location>
</feature>
<evidence type="ECO:0000256" key="3">
    <source>
        <dbReference type="ARBA" id="ARBA00022737"/>
    </source>
</evidence>
<dbReference type="GO" id="GO:0006260">
    <property type="term" value="P:DNA replication"/>
    <property type="evidence" value="ECO:0007669"/>
    <property type="project" value="UniProtKB-KW"/>
</dbReference>
<keyword evidence="1 11" id="KW-0235">DNA replication</keyword>
<dbReference type="PROSITE" id="PS51188">
    <property type="entry name" value="ZF_CR"/>
    <property type="match status" value="1"/>
</dbReference>
<evidence type="ECO:0000259" key="14">
    <source>
        <dbReference type="PROSITE" id="PS51188"/>
    </source>
</evidence>
<dbReference type="SUPFAM" id="SSF57938">
    <property type="entry name" value="DnaJ/Hsp40 cysteine-rich domain"/>
    <property type="match status" value="1"/>
</dbReference>
<dbReference type="InterPro" id="IPR001305">
    <property type="entry name" value="HSP_DnaJ_Cys-rich_dom"/>
</dbReference>
<comment type="domain">
    <text evidence="11">The J domain is necessary and sufficient to stimulate DnaK ATPase activity. Zinc center 1 plays an important role in the autonomous, DnaK-independent chaperone activity of DnaJ. Zinc center 2 is essential for interaction with DnaK and for DnaJ activity.</text>
</comment>
<dbReference type="GO" id="GO:0008270">
    <property type="term" value="F:zinc ion binding"/>
    <property type="evidence" value="ECO:0007669"/>
    <property type="project" value="UniProtKB-UniRule"/>
</dbReference>
<keyword evidence="4 11" id="KW-0863">Zinc-finger</keyword>
<dbReference type="SUPFAM" id="SSF46565">
    <property type="entry name" value="Chaperone J-domain"/>
    <property type="match status" value="1"/>
</dbReference>
<evidence type="ECO:0000256" key="4">
    <source>
        <dbReference type="ARBA" id="ARBA00022771"/>
    </source>
</evidence>
<dbReference type="NCBIfam" id="NF008035">
    <property type="entry name" value="PRK10767.1"/>
    <property type="match status" value="1"/>
</dbReference>
<feature type="binding site" evidence="11">
    <location>
        <position position="182"/>
    </location>
    <ligand>
        <name>Zn(2+)</name>
        <dbReference type="ChEBI" id="CHEBI:29105"/>
        <label>2</label>
    </ligand>
</feature>
<dbReference type="InterPro" id="IPR036869">
    <property type="entry name" value="J_dom_sf"/>
</dbReference>
<dbReference type="FunFam" id="2.60.260.20:FF:000005">
    <property type="entry name" value="Chaperone protein dnaJ 1, mitochondrial"/>
    <property type="match status" value="1"/>
</dbReference>
<evidence type="ECO:0000313" key="16">
    <source>
        <dbReference type="Proteomes" id="UP000016412"/>
    </source>
</evidence>
<dbReference type="InterPro" id="IPR012724">
    <property type="entry name" value="DnaJ"/>
</dbReference>
<dbReference type="PROSITE" id="PS00636">
    <property type="entry name" value="DNAJ_1"/>
    <property type="match status" value="1"/>
</dbReference>
<dbReference type="GO" id="GO:0009408">
    <property type="term" value="P:response to heat"/>
    <property type="evidence" value="ECO:0007669"/>
    <property type="project" value="InterPro"/>
</dbReference>
<dbReference type="STRING" id="1125725.HMPREF1325_1559"/>
<dbReference type="Gene3D" id="2.10.230.10">
    <property type="entry name" value="Heat shock protein DnaJ, cysteine-rich domain"/>
    <property type="match status" value="1"/>
</dbReference>
<dbReference type="eggNOG" id="COG0484">
    <property type="taxonomic scope" value="Bacteria"/>
</dbReference>
<evidence type="ECO:0000256" key="1">
    <source>
        <dbReference type="ARBA" id="ARBA00022705"/>
    </source>
</evidence>
<feature type="binding site" evidence="11">
    <location>
        <position position="218"/>
    </location>
    <ligand>
        <name>Zn(2+)</name>
        <dbReference type="ChEBI" id="CHEBI:29105"/>
        <label>1</label>
    </ligand>
</feature>
<dbReference type="Pfam" id="PF00226">
    <property type="entry name" value="DnaJ"/>
    <property type="match status" value="1"/>
</dbReference>
<name>U1FL09_TRESO</name>
<keyword evidence="11" id="KW-0963">Cytoplasm</keyword>
<accession>U1FL09</accession>
<evidence type="ECO:0000256" key="10">
    <source>
        <dbReference type="ARBA" id="ARBA00067609"/>
    </source>
</evidence>
<dbReference type="GO" id="GO:0005524">
    <property type="term" value="F:ATP binding"/>
    <property type="evidence" value="ECO:0007669"/>
    <property type="project" value="InterPro"/>
</dbReference>
<feature type="binding site" evidence="11">
    <location>
        <position position="204"/>
    </location>
    <ligand>
        <name>Zn(2+)</name>
        <dbReference type="ChEBI" id="CHEBI:29105"/>
        <label>2</label>
    </ligand>
</feature>
<evidence type="ECO:0000256" key="5">
    <source>
        <dbReference type="ARBA" id="ARBA00022833"/>
    </source>
</evidence>
<dbReference type="FunFam" id="2.10.230.10:FF:000002">
    <property type="entry name" value="Molecular chaperone DnaJ"/>
    <property type="match status" value="1"/>
</dbReference>
<evidence type="ECO:0000256" key="11">
    <source>
        <dbReference type="HAMAP-Rule" id="MF_01152"/>
    </source>
</evidence>
<dbReference type="SUPFAM" id="SSF49493">
    <property type="entry name" value="HSP40/DnaJ peptide-binding domain"/>
    <property type="match status" value="2"/>
</dbReference>
<dbReference type="InterPro" id="IPR036410">
    <property type="entry name" value="HSP_DnaJ_Cys-rich_dom_sf"/>
</dbReference>
<dbReference type="SMART" id="SM00271">
    <property type="entry name" value="DnaJ"/>
    <property type="match status" value="1"/>
</dbReference>
<protein>
    <recommendedName>
        <fullName evidence="10 11">Chaperone protein DnaJ</fullName>
    </recommendedName>
</protein>
<proteinExistence type="inferred from homology"/>
<dbReference type="Gene3D" id="2.60.260.20">
    <property type="entry name" value="Urease metallochaperone UreE, N-terminal domain"/>
    <property type="match status" value="2"/>
</dbReference>
<feature type="domain" description="J" evidence="13">
    <location>
        <begin position="10"/>
        <end position="75"/>
    </location>
</feature>
<dbReference type="NCBIfam" id="TIGR02349">
    <property type="entry name" value="DnaJ_bact"/>
    <property type="match status" value="1"/>
</dbReference>
<organism evidence="15 16">
    <name type="scientific">Treponema socranskii subsp. socranskii VPI DR56BR1116 = ATCC 35536</name>
    <dbReference type="NCBI Taxonomy" id="1125725"/>
    <lineage>
        <taxon>Bacteria</taxon>
        <taxon>Pseudomonadati</taxon>
        <taxon>Spirochaetota</taxon>
        <taxon>Spirochaetia</taxon>
        <taxon>Spirochaetales</taxon>
        <taxon>Treponemataceae</taxon>
        <taxon>Treponema</taxon>
    </lineage>
</organism>
<dbReference type="InterPro" id="IPR008971">
    <property type="entry name" value="HSP40/DnaJ_pept-bd"/>
</dbReference>
<evidence type="ECO:0000256" key="8">
    <source>
        <dbReference type="ARBA" id="ARBA00053423"/>
    </source>
</evidence>
<keyword evidence="7 11" id="KW-0143">Chaperone</keyword>
<comment type="cofactor">
    <cofactor evidence="11">
        <name>Zn(2+)</name>
        <dbReference type="ChEBI" id="CHEBI:29105"/>
    </cofactor>
    <text evidence="11">Binds 2 Zn(2+) ions per monomer.</text>
</comment>
<dbReference type="GO" id="GO:0051082">
    <property type="term" value="F:unfolded protein binding"/>
    <property type="evidence" value="ECO:0007669"/>
    <property type="project" value="UniProtKB-UniRule"/>
</dbReference>
<dbReference type="PROSITE" id="PS50076">
    <property type="entry name" value="DNAJ_2"/>
    <property type="match status" value="1"/>
</dbReference>
<comment type="subcellular location">
    <subcellularLocation>
        <location evidence="11">Cytoplasm</location>
    </subcellularLocation>
</comment>
<dbReference type="FunFam" id="1.10.287.110:FF:000034">
    <property type="entry name" value="Chaperone protein DnaJ"/>
    <property type="match status" value="1"/>
</dbReference>
<evidence type="ECO:0000313" key="15">
    <source>
        <dbReference type="EMBL" id="ERF60508.1"/>
    </source>
</evidence>
<dbReference type="Pfam" id="PF01556">
    <property type="entry name" value="DnaJ_C"/>
    <property type="match status" value="1"/>
</dbReference>
<feature type="binding site" evidence="11">
    <location>
        <position position="162"/>
    </location>
    <ligand>
        <name>Zn(2+)</name>
        <dbReference type="ChEBI" id="CHEBI:29105"/>
        <label>1</label>
    </ligand>
</feature>
<dbReference type="PANTHER" id="PTHR43096:SF10">
    <property type="entry name" value="CHAPERONE PROTEIN DNAJ A6, CHLOROPLASTIC"/>
    <property type="match status" value="1"/>
</dbReference>
<evidence type="ECO:0000256" key="7">
    <source>
        <dbReference type="ARBA" id="ARBA00023186"/>
    </source>
</evidence>
<dbReference type="CDD" id="cd10719">
    <property type="entry name" value="DnaJ_zf"/>
    <property type="match status" value="1"/>
</dbReference>
<dbReference type="PANTHER" id="PTHR43096">
    <property type="entry name" value="DNAJ HOMOLOG 1, MITOCHONDRIAL-RELATED"/>
    <property type="match status" value="1"/>
</dbReference>
<comment type="subunit">
    <text evidence="11">Homodimer.</text>
</comment>
<keyword evidence="6 11" id="KW-0346">Stress response</keyword>
<sequence>MAEDMAEKRDYYEVLGVEKSASLDDIKKAYRKLAIKYHPDRNPGDKAAEEKFKEATEAYEVLSDDKKRPLYDQYGFAGVDGAASGGAQYSHAFHDFSDLFGGMGGGFGDIFENIFGGGFSSSHRTSDGHAQGATLRYDLEISFKAAVFGTKAEIRFTHNEVCDTCHGTGGAAGAKSKTCPSCQGTGQIRRSAGFFAMQQTCPTCRGTGTVIDNPCPVCRGTGVQEKNKMMTLTIPAGVDNGKRIDIPHQGDAGQNGGPAGDLIVVIHVAGDRFFERSGQDLYCAVPITMAQASLGAEITIQLLDDKRVSVKVPAGTSNGKLLRIKGEGVPYTGTSRRGDLYVKIVVQVPSRLSAQQKALLEQYLALENPTTSPALIPLESLSR</sequence>
<dbReference type="Proteomes" id="UP000016412">
    <property type="component" value="Unassembled WGS sequence"/>
</dbReference>
<dbReference type="Gene3D" id="1.10.287.110">
    <property type="entry name" value="DnaJ domain"/>
    <property type="match status" value="1"/>
</dbReference>
<feature type="repeat" description="CXXCXGXG motif" evidence="11">
    <location>
        <begin position="179"/>
        <end position="186"/>
    </location>
</feature>
<evidence type="ECO:0000259" key="13">
    <source>
        <dbReference type="PROSITE" id="PS50076"/>
    </source>
</evidence>
<keyword evidence="2 11" id="KW-0479">Metal-binding</keyword>
<keyword evidence="5 11" id="KW-0862">Zinc</keyword>
<dbReference type="CDD" id="cd10747">
    <property type="entry name" value="DnaJ_C"/>
    <property type="match status" value="1"/>
</dbReference>
<feature type="binding site" evidence="11">
    <location>
        <position position="201"/>
    </location>
    <ligand>
        <name>Zn(2+)</name>
        <dbReference type="ChEBI" id="CHEBI:29105"/>
        <label>2</label>
    </ligand>
</feature>
<dbReference type="GO" id="GO:0031072">
    <property type="term" value="F:heat shock protein binding"/>
    <property type="evidence" value="ECO:0007669"/>
    <property type="project" value="InterPro"/>
</dbReference>
<dbReference type="InterPro" id="IPR001623">
    <property type="entry name" value="DnaJ_domain"/>
</dbReference>
<dbReference type="GO" id="GO:0005737">
    <property type="term" value="C:cytoplasm"/>
    <property type="evidence" value="ECO:0007669"/>
    <property type="project" value="UniProtKB-SubCell"/>
</dbReference>
<feature type="binding site" evidence="11">
    <location>
        <position position="179"/>
    </location>
    <ligand>
        <name>Zn(2+)</name>
        <dbReference type="ChEBI" id="CHEBI:29105"/>
        <label>2</label>
    </ligand>
</feature>
<dbReference type="PATRIC" id="fig|1125725.3.peg.1573"/>
<comment type="caution">
    <text evidence="15">The sequence shown here is derived from an EMBL/GenBank/DDBJ whole genome shotgun (WGS) entry which is preliminary data.</text>
</comment>
<keyword evidence="3 11" id="KW-0677">Repeat</keyword>
<feature type="binding site" evidence="11">
    <location>
        <position position="165"/>
    </location>
    <ligand>
        <name>Zn(2+)</name>
        <dbReference type="ChEBI" id="CHEBI:29105"/>
        <label>1</label>
    </ligand>
</feature>
<dbReference type="HAMAP" id="MF_01152">
    <property type="entry name" value="DnaJ"/>
    <property type="match status" value="1"/>
</dbReference>
<dbReference type="GO" id="GO:0042026">
    <property type="term" value="P:protein refolding"/>
    <property type="evidence" value="ECO:0007669"/>
    <property type="project" value="TreeGrafter"/>
</dbReference>
<gene>
    <name evidence="11 15" type="primary">dnaJ</name>
    <name evidence="15" type="ORF">HMPREF1325_1559</name>
</gene>
<comment type="similarity">
    <text evidence="9 11">Belongs to the DnaJ family.</text>
</comment>